<dbReference type="InterPro" id="IPR001173">
    <property type="entry name" value="Glyco_trans_2-like"/>
</dbReference>
<reference evidence="11 12" key="1">
    <citation type="submission" date="2020-08" db="EMBL/GenBank/DDBJ databases">
        <title>Genomic Encyclopedia of Type Strains, Phase IV (KMG-IV): sequencing the most valuable type-strain genomes for metagenomic binning, comparative biology and taxonomic classification.</title>
        <authorList>
            <person name="Goeker M."/>
        </authorList>
    </citation>
    <scope>NUCLEOTIDE SEQUENCE [LARGE SCALE GENOMIC DNA]</scope>
    <source>
        <strain evidence="11 12">DSM 101806</strain>
    </source>
</reference>
<protein>
    <submittedName>
        <fullName evidence="11">Dolichol-phosphate mannosyltransferase</fullName>
        <ecNumber evidence="11">2.4.1.83</ecNumber>
    </submittedName>
</protein>
<comment type="similarity">
    <text evidence="2">Belongs to the glycosyltransferase 2 family.</text>
</comment>
<proteinExistence type="inferred from homology"/>
<evidence type="ECO:0000313" key="12">
    <source>
        <dbReference type="Proteomes" id="UP000557392"/>
    </source>
</evidence>
<evidence type="ECO:0000259" key="9">
    <source>
        <dbReference type="Pfam" id="PF00535"/>
    </source>
</evidence>
<evidence type="ECO:0000256" key="6">
    <source>
        <dbReference type="ARBA" id="ARBA00022989"/>
    </source>
</evidence>
<evidence type="ECO:0000256" key="1">
    <source>
        <dbReference type="ARBA" id="ARBA00004141"/>
    </source>
</evidence>
<comment type="caution">
    <text evidence="11">The sequence shown here is derived from an EMBL/GenBank/DDBJ whole genome shotgun (WGS) entry which is preliminary data.</text>
</comment>
<evidence type="ECO:0000256" key="3">
    <source>
        <dbReference type="ARBA" id="ARBA00022676"/>
    </source>
</evidence>
<keyword evidence="12" id="KW-1185">Reference proteome</keyword>
<evidence type="ECO:0000256" key="8">
    <source>
        <dbReference type="SAM" id="Phobius"/>
    </source>
</evidence>
<feature type="transmembrane region" description="Helical" evidence="8">
    <location>
        <begin position="326"/>
        <end position="347"/>
    </location>
</feature>
<feature type="domain" description="GtrA/DPMS transmembrane" evidence="10">
    <location>
        <begin position="261"/>
        <end position="379"/>
    </location>
</feature>
<evidence type="ECO:0000256" key="7">
    <source>
        <dbReference type="ARBA" id="ARBA00023136"/>
    </source>
</evidence>
<keyword evidence="5 8" id="KW-0812">Transmembrane</keyword>
<evidence type="ECO:0000313" key="11">
    <source>
        <dbReference type="EMBL" id="MBB4098782.1"/>
    </source>
</evidence>
<keyword evidence="4 11" id="KW-0808">Transferase</keyword>
<dbReference type="EMBL" id="JACIEH010000002">
    <property type="protein sequence ID" value="MBB4098782.1"/>
    <property type="molecule type" value="Genomic_DNA"/>
</dbReference>
<name>A0A7W6NWM7_9SPHN</name>
<dbReference type="CDD" id="cd06442">
    <property type="entry name" value="DPM1_like"/>
    <property type="match status" value="1"/>
</dbReference>
<dbReference type="RefSeq" id="WP_183997840.1">
    <property type="nucleotide sequence ID" value="NZ_JACIEH010000002.1"/>
</dbReference>
<dbReference type="InterPro" id="IPR039528">
    <property type="entry name" value="DPM1-like"/>
</dbReference>
<dbReference type="PANTHER" id="PTHR43398">
    <property type="entry name" value="DOLICHOL-PHOSPHATE MANNOSYLTRANSFERASE SUBUNIT 1"/>
    <property type="match status" value="1"/>
</dbReference>
<feature type="transmembrane region" description="Helical" evidence="8">
    <location>
        <begin position="359"/>
        <end position="379"/>
    </location>
</feature>
<evidence type="ECO:0000259" key="10">
    <source>
        <dbReference type="Pfam" id="PF04138"/>
    </source>
</evidence>
<organism evidence="11 12">
    <name type="scientific">Sphingomonas kyeonggiensis</name>
    <dbReference type="NCBI Taxonomy" id="1268553"/>
    <lineage>
        <taxon>Bacteria</taxon>
        <taxon>Pseudomonadati</taxon>
        <taxon>Pseudomonadota</taxon>
        <taxon>Alphaproteobacteria</taxon>
        <taxon>Sphingomonadales</taxon>
        <taxon>Sphingomonadaceae</taxon>
        <taxon>Sphingomonas</taxon>
    </lineage>
</organism>
<keyword evidence="6 8" id="KW-1133">Transmembrane helix</keyword>
<dbReference type="GO" id="GO:0000271">
    <property type="term" value="P:polysaccharide biosynthetic process"/>
    <property type="evidence" value="ECO:0007669"/>
    <property type="project" value="InterPro"/>
</dbReference>
<dbReference type="SUPFAM" id="SSF53448">
    <property type="entry name" value="Nucleotide-diphospho-sugar transferases"/>
    <property type="match status" value="1"/>
</dbReference>
<dbReference type="EC" id="2.4.1.83" evidence="11"/>
<keyword evidence="3 11" id="KW-0328">Glycosyltransferase</keyword>
<dbReference type="InterPro" id="IPR029044">
    <property type="entry name" value="Nucleotide-diphossugar_trans"/>
</dbReference>
<dbReference type="Pfam" id="PF04138">
    <property type="entry name" value="GtrA_DPMS_TM"/>
    <property type="match status" value="1"/>
</dbReference>
<evidence type="ECO:0000256" key="2">
    <source>
        <dbReference type="ARBA" id="ARBA00006739"/>
    </source>
</evidence>
<comment type="subcellular location">
    <subcellularLocation>
        <location evidence="1">Membrane</location>
        <topology evidence="1">Multi-pass membrane protein</topology>
    </subcellularLocation>
</comment>
<dbReference type="PANTHER" id="PTHR43398:SF1">
    <property type="entry name" value="DOLICHOL-PHOSPHATE MANNOSYLTRANSFERASE SUBUNIT 1"/>
    <property type="match status" value="1"/>
</dbReference>
<feature type="transmembrane region" description="Helical" evidence="8">
    <location>
        <begin position="258"/>
        <end position="279"/>
    </location>
</feature>
<sequence>MKLFLDSEIARFARVAPGTALELAVVIPTFNERANVPLLIEKLDMALAGRNWEAIFVDDDSPDGTADAARELGLRDPRVRVIQRIGRRGLSSACIEGMCATAAPIVAVIDGDLQHDEKLLPRMLDALAGDTGLDLVIGSRFVAGGGTGEWDDDRVAKSALATRLSRHVLKADLSDPMSGFFMIRAGVVRDLVPRLSAIGFKILLDIMTASPRPLKFRELPYVFRTRALGESKLDHVVAMEYLIALYDRMFGKVVPVRFAMFSGIGALGAAVHFAVLSALFCGFGWTFVGATMLAVLGAMTFNFLLNNALTYREQRLKGAGKLLRGWASFCVVCGAGAAANVGVAAFLHNVQHGDWRLSALAGIGVAAVWNFALSSRFVWGRY</sequence>
<evidence type="ECO:0000256" key="5">
    <source>
        <dbReference type="ARBA" id="ARBA00022692"/>
    </source>
</evidence>
<dbReference type="Gene3D" id="3.90.550.10">
    <property type="entry name" value="Spore Coat Polysaccharide Biosynthesis Protein SpsA, Chain A"/>
    <property type="match status" value="1"/>
</dbReference>
<dbReference type="GO" id="GO:0016020">
    <property type="term" value="C:membrane"/>
    <property type="evidence" value="ECO:0007669"/>
    <property type="project" value="UniProtKB-SubCell"/>
</dbReference>
<dbReference type="GO" id="GO:0009247">
    <property type="term" value="P:glycolipid biosynthetic process"/>
    <property type="evidence" value="ECO:0007669"/>
    <property type="project" value="TreeGrafter"/>
</dbReference>
<feature type="domain" description="Glycosyltransferase 2-like" evidence="9">
    <location>
        <begin position="25"/>
        <end position="191"/>
    </location>
</feature>
<dbReference type="GO" id="GO:0004582">
    <property type="term" value="F:dolichyl-phosphate beta-D-mannosyltransferase activity"/>
    <property type="evidence" value="ECO:0007669"/>
    <property type="project" value="UniProtKB-EC"/>
</dbReference>
<keyword evidence="7 8" id="KW-0472">Membrane</keyword>
<dbReference type="Proteomes" id="UP000557392">
    <property type="component" value="Unassembled WGS sequence"/>
</dbReference>
<dbReference type="AlphaFoldDB" id="A0A7W6NWM7"/>
<feature type="transmembrane region" description="Helical" evidence="8">
    <location>
        <begin position="285"/>
        <end position="305"/>
    </location>
</feature>
<dbReference type="InterPro" id="IPR007267">
    <property type="entry name" value="GtrA_DPMS_TM"/>
</dbReference>
<dbReference type="Pfam" id="PF00535">
    <property type="entry name" value="Glycos_transf_2"/>
    <property type="match status" value="1"/>
</dbReference>
<accession>A0A7W6NWM7</accession>
<gene>
    <name evidence="11" type="ORF">GGR46_002346</name>
</gene>
<evidence type="ECO:0000256" key="4">
    <source>
        <dbReference type="ARBA" id="ARBA00022679"/>
    </source>
</evidence>